<evidence type="ECO:0000256" key="4">
    <source>
        <dbReference type="ARBA" id="ARBA00022490"/>
    </source>
</evidence>
<evidence type="ECO:0000256" key="3">
    <source>
        <dbReference type="ARBA" id="ARBA00020170"/>
    </source>
</evidence>
<keyword evidence="4 9" id="KW-0963">Cytoplasm</keyword>
<accession>A0A927GV78</accession>
<dbReference type="InterPro" id="IPR027417">
    <property type="entry name" value="P-loop_NTPase"/>
</dbReference>
<evidence type="ECO:0000256" key="5">
    <source>
        <dbReference type="ARBA" id="ARBA00022705"/>
    </source>
</evidence>
<dbReference type="AlphaFoldDB" id="A0A927GV78"/>
<gene>
    <name evidence="9 12" type="primary">recF</name>
    <name evidence="12" type="ORF">IB286_01165</name>
</gene>
<dbReference type="SUPFAM" id="SSF52540">
    <property type="entry name" value="P-loop containing nucleoside triphosphate hydrolases"/>
    <property type="match status" value="1"/>
</dbReference>
<keyword evidence="9 10" id="KW-0742">SOS response</keyword>
<organism evidence="12 13">
    <name type="scientific">Spongiibacter pelagi</name>
    <dbReference type="NCBI Taxonomy" id="2760804"/>
    <lineage>
        <taxon>Bacteria</taxon>
        <taxon>Pseudomonadati</taxon>
        <taxon>Pseudomonadota</taxon>
        <taxon>Gammaproteobacteria</taxon>
        <taxon>Cellvibrionales</taxon>
        <taxon>Spongiibacteraceae</taxon>
        <taxon>Spongiibacter</taxon>
    </lineage>
</organism>
<keyword evidence="5 9" id="KW-0235">DNA replication</keyword>
<evidence type="ECO:0000256" key="8">
    <source>
        <dbReference type="ARBA" id="ARBA00023125"/>
    </source>
</evidence>
<dbReference type="GO" id="GO:0005737">
    <property type="term" value="C:cytoplasm"/>
    <property type="evidence" value="ECO:0007669"/>
    <property type="project" value="UniProtKB-SubCell"/>
</dbReference>
<keyword evidence="8 9" id="KW-0238">DNA-binding</keyword>
<dbReference type="Pfam" id="PF02463">
    <property type="entry name" value="SMC_N"/>
    <property type="match status" value="1"/>
</dbReference>
<keyword evidence="9 10" id="KW-0234">DNA repair</keyword>
<evidence type="ECO:0000256" key="10">
    <source>
        <dbReference type="RuleBase" id="RU000578"/>
    </source>
</evidence>
<evidence type="ECO:0000256" key="7">
    <source>
        <dbReference type="ARBA" id="ARBA00022840"/>
    </source>
</evidence>
<dbReference type="RefSeq" id="WP_190761828.1">
    <property type="nucleotide sequence ID" value="NZ_JACXLD010000001.1"/>
</dbReference>
<dbReference type="GO" id="GO:0006260">
    <property type="term" value="P:DNA replication"/>
    <property type="evidence" value="ECO:0007669"/>
    <property type="project" value="UniProtKB-UniRule"/>
</dbReference>
<dbReference type="GO" id="GO:0006302">
    <property type="term" value="P:double-strand break repair"/>
    <property type="evidence" value="ECO:0007669"/>
    <property type="project" value="TreeGrafter"/>
</dbReference>
<dbReference type="NCBIfam" id="TIGR00611">
    <property type="entry name" value="recf"/>
    <property type="match status" value="1"/>
</dbReference>
<dbReference type="Proteomes" id="UP000610558">
    <property type="component" value="Unassembled WGS sequence"/>
</dbReference>
<evidence type="ECO:0000259" key="11">
    <source>
        <dbReference type="Pfam" id="PF02463"/>
    </source>
</evidence>
<dbReference type="Gene3D" id="1.20.1050.90">
    <property type="entry name" value="RecF/RecN/SMC, N-terminal domain"/>
    <property type="match status" value="1"/>
</dbReference>
<comment type="caution">
    <text evidence="12">The sequence shown here is derived from an EMBL/GenBank/DDBJ whole genome shotgun (WGS) entry which is preliminary data.</text>
</comment>
<evidence type="ECO:0000313" key="13">
    <source>
        <dbReference type="Proteomes" id="UP000610558"/>
    </source>
</evidence>
<reference evidence="12" key="1">
    <citation type="submission" date="2020-09" db="EMBL/GenBank/DDBJ databases">
        <authorList>
            <person name="Yoon J.-W."/>
        </authorList>
    </citation>
    <scope>NUCLEOTIDE SEQUENCE</scope>
    <source>
        <strain evidence="12">KMU-158</strain>
    </source>
</reference>
<dbReference type="PROSITE" id="PS00617">
    <property type="entry name" value="RECF_1"/>
    <property type="match status" value="1"/>
</dbReference>
<evidence type="ECO:0000256" key="9">
    <source>
        <dbReference type="HAMAP-Rule" id="MF_00365"/>
    </source>
</evidence>
<evidence type="ECO:0000256" key="2">
    <source>
        <dbReference type="ARBA" id="ARBA00008016"/>
    </source>
</evidence>
<evidence type="ECO:0000256" key="1">
    <source>
        <dbReference type="ARBA" id="ARBA00004496"/>
    </source>
</evidence>
<evidence type="ECO:0000313" key="12">
    <source>
        <dbReference type="EMBL" id="MBD2857597.1"/>
    </source>
</evidence>
<dbReference type="GO" id="GO:0003697">
    <property type="term" value="F:single-stranded DNA binding"/>
    <property type="evidence" value="ECO:0007669"/>
    <property type="project" value="UniProtKB-UniRule"/>
</dbReference>
<dbReference type="PANTHER" id="PTHR32182">
    <property type="entry name" value="DNA REPLICATION AND REPAIR PROTEIN RECF"/>
    <property type="match status" value="1"/>
</dbReference>
<protein>
    <recommendedName>
        <fullName evidence="3 9">DNA replication and repair protein RecF</fullName>
    </recommendedName>
</protein>
<feature type="binding site" evidence="9">
    <location>
        <begin position="30"/>
        <end position="37"/>
    </location>
    <ligand>
        <name>ATP</name>
        <dbReference type="ChEBI" id="CHEBI:30616"/>
    </ligand>
</feature>
<dbReference type="GO" id="GO:0000731">
    <property type="term" value="P:DNA synthesis involved in DNA repair"/>
    <property type="evidence" value="ECO:0007669"/>
    <property type="project" value="TreeGrafter"/>
</dbReference>
<dbReference type="PROSITE" id="PS00618">
    <property type="entry name" value="RECF_2"/>
    <property type="match status" value="1"/>
</dbReference>
<dbReference type="InterPro" id="IPR001238">
    <property type="entry name" value="DNA-binding_RecF"/>
</dbReference>
<keyword evidence="13" id="KW-1185">Reference proteome</keyword>
<evidence type="ECO:0000256" key="6">
    <source>
        <dbReference type="ARBA" id="ARBA00022741"/>
    </source>
</evidence>
<dbReference type="EMBL" id="JACXLD010000001">
    <property type="protein sequence ID" value="MBD2857597.1"/>
    <property type="molecule type" value="Genomic_DNA"/>
</dbReference>
<comment type="subcellular location">
    <subcellularLocation>
        <location evidence="1 9 10">Cytoplasm</location>
    </subcellularLocation>
</comment>
<feature type="domain" description="RecF/RecN/SMC N-terminal" evidence="11">
    <location>
        <begin position="3"/>
        <end position="357"/>
    </location>
</feature>
<sequence>MQLNSLDIHNFRNISKARLSDLGPVNLIHGLNGSGKTSVLEAVYSLSMTRSFRTRKTKLVIREGERDFIVRGLISALGETDYSLGVRRSLDDKSLVKVSGEAVRSFGQLAGLLPVQLINPDSFDLLEGGPGNRRQFLDWPMFHVKHSGFFEAWSRYRKALSQRNALLRRGKMGAEIEPWSMELVRHGKTLDEIRRSSFNAVAPVFDLVCQRLGESTVLGADDGERPAAENPFSELKLDYQPGWDQGISDFELALSQALEGDVRQGFTRVGPHRADVKLKIGRVDAAERLSRGQIKTVVCALKIAQAKWLKEEHNIDSVFLIDDIAAELDQYRRAALIEQILDVASQVFATSIEPSELDSSWFQGRQIKRFHVEHGVVNPVATTE</sequence>
<proteinExistence type="inferred from homology"/>
<keyword evidence="9 10" id="KW-0227">DNA damage</keyword>
<name>A0A927GV78_9GAMM</name>
<keyword evidence="6 9" id="KW-0547">Nucleotide-binding</keyword>
<dbReference type="GO" id="GO:0005524">
    <property type="term" value="F:ATP binding"/>
    <property type="evidence" value="ECO:0007669"/>
    <property type="project" value="UniProtKB-UniRule"/>
</dbReference>
<dbReference type="Gene3D" id="3.40.50.300">
    <property type="entry name" value="P-loop containing nucleotide triphosphate hydrolases"/>
    <property type="match status" value="1"/>
</dbReference>
<comment type="similarity">
    <text evidence="2 9 10">Belongs to the RecF family.</text>
</comment>
<dbReference type="InterPro" id="IPR018078">
    <property type="entry name" value="DNA-binding_RecF_CS"/>
</dbReference>
<dbReference type="GO" id="GO:0009432">
    <property type="term" value="P:SOS response"/>
    <property type="evidence" value="ECO:0007669"/>
    <property type="project" value="UniProtKB-UniRule"/>
</dbReference>
<dbReference type="PANTHER" id="PTHR32182:SF0">
    <property type="entry name" value="DNA REPLICATION AND REPAIR PROTEIN RECF"/>
    <property type="match status" value="1"/>
</dbReference>
<keyword evidence="7 9" id="KW-0067">ATP-binding</keyword>
<comment type="function">
    <text evidence="9 10">The RecF protein is involved in DNA metabolism; it is required for DNA replication and normal SOS inducibility. RecF binds preferentially to single-stranded, linear DNA. It also seems to bind ATP.</text>
</comment>
<dbReference type="HAMAP" id="MF_00365">
    <property type="entry name" value="RecF"/>
    <property type="match status" value="1"/>
</dbReference>
<dbReference type="InterPro" id="IPR003395">
    <property type="entry name" value="RecF/RecN/SMC_N"/>
</dbReference>
<dbReference type="InterPro" id="IPR042174">
    <property type="entry name" value="RecF_2"/>
</dbReference>